<keyword evidence="7" id="KW-0998">Cell outer membrane</keyword>
<evidence type="ECO:0000313" key="10">
    <source>
        <dbReference type="EMBL" id="MCZ8373433.1"/>
    </source>
</evidence>
<evidence type="ECO:0000256" key="1">
    <source>
        <dbReference type="ARBA" id="ARBA00004442"/>
    </source>
</evidence>
<keyword evidence="5" id="KW-0812">Transmembrane</keyword>
<keyword evidence="9" id="KW-0732">Signal</keyword>
<dbReference type="Proteomes" id="UP001141933">
    <property type="component" value="Unassembled WGS sequence"/>
</dbReference>
<dbReference type="RefSeq" id="WP_178266178.1">
    <property type="nucleotide sequence ID" value="NZ_JAPZVM010000012.1"/>
</dbReference>
<protein>
    <submittedName>
        <fullName evidence="10">TolC family protein</fullName>
    </submittedName>
</protein>
<dbReference type="PANTHER" id="PTHR30026">
    <property type="entry name" value="OUTER MEMBRANE PROTEIN TOLC"/>
    <property type="match status" value="1"/>
</dbReference>
<keyword evidence="6" id="KW-0472">Membrane</keyword>
<reference evidence="10" key="1">
    <citation type="submission" date="2022-12" db="EMBL/GenBank/DDBJ databases">
        <title>Phocaeicola acetigenes sp. nov., isolated feces from a healthy human.</title>
        <authorList>
            <person name="Do H."/>
            <person name="Ha Y.B."/>
            <person name="Kim J.-S."/>
            <person name="Suh M.K."/>
            <person name="Kim H.S."/>
            <person name="Lee J.-S."/>
        </authorList>
    </citation>
    <scope>NUCLEOTIDE SEQUENCE</scope>
    <source>
        <strain evidence="10">KGMB11183</strain>
    </source>
</reference>
<dbReference type="Gene3D" id="1.20.1600.10">
    <property type="entry name" value="Outer membrane efflux proteins (OEP)"/>
    <property type="match status" value="1"/>
</dbReference>
<keyword evidence="3" id="KW-0813">Transport</keyword>
<keyword evidence="11" id="KW-1185">Reference proteome</keyword>
<gene>
    <name evidence="10" type="ORF">O6P32_12070</name>
</gene>
<evidence type="ECO:0000256" key="7">
    <source>
        <dbReference type="ARBA" id="ARBA00023237"/>
    </source>
</evidence>
<evidence type="ECO:0000256" key="9">
    <source>
        <dbReference type="SAM" id="SignalP"/>
    </source>
</evidence>
<evidence type="ECO:0000256" key="4">
    <source>
        <dbReference type="ARBA" id="ARBA00022452"/>
    </source>
</evidence>
<feature type="chain" id="PRO_5045996962" evidence="9">
    <location>
        <begin position="21"/>
        <end position="439"/>
    </location>
</feature>
<comment type="caution">
    <text evidence="10">The sequence shown here is derived from an EMBL/GenBank/DDBJ whole genome shotgun (WGS) entry which is preliminary data.</text>
</comment>
<evidence type="ECO:0000256" key="5">
    <source>
        <dbReference type="ARBA" id="ARBA00022692"/>
    </source>
</evidence>
<dbReference type="EMBL" id="JAPZVM010000012">
    <property type="protein sequence ID" value="MCZ8373433.1"/>
    <property type="molecule type" value="Genomic_DNA"/>
</dbReference>
<dbReference type="InterPro" id="IPR003423">
    <property type="entry name" value="OMP_efflux"/>
</dbReference>
<dbReference type="SUPFAM" id="SSF56954">
    <property type="entry name" value="Outer membrane efflux proteins (OEP)"/>
    <property type="match status" value="1"/>
</dbReference>
<feature type="coiled-coil region" evidence="8">
    <location>
        <begin position="368"/>
        <end position="419"/>
    </location>
</feature>
<keyword evidence="4" id="KW-1134">Transmembrane beta strand</keyword>
<dbReference type="PANTHER" id="PTHR30026:SF20">
    <property type="entry name" value="OUTER MEMBRANE PROTEIN TOLC"/>
    <property type="match status" value="1"/>
</dbReference>
<keyword evidence="8" id="KW-0175">Coiled coil</keyword>
<feature type="signal peptide" evidence="9">
    <location>
        <begin position="1"/>
        <end position="20"/>
    </location>
</feature>
<evidence type="ECO:0000313" key="11">
    <source>
        <dbReference type="Proteomes" id="UP001141933"/>
    </source>
</evidence>
<evidence type="ECO:0000256" key="2">
    <source>
        <dbReference type="ARBA" id="ARBA00007613"/>
    </source>
</evidence>
<dbReference type="Pfam" id="PF02321">
    <property type="entry name" value="OEP"/>
    <property type="match status" value="2"/>
</dbReference>
<dbReference type="InterPro" id="IPR051906">
    <property type="entry name" value="TolC-like"/>
</dbReference>
<evidence type="ECO:0000256" key="8">
    <source>
        <dbReference type="SAM" id="Coils"/>
    </source>
</evidence>
<name>A0ABT4PK74_9BACT</name>
<sequence>MKRILYIAIILAGITLPAQAQYEYTLKQCLEEGLMNNYSLRITRNEEQMSKNNATLANAGYLPTLDLTAGYSGSVDNSDSKDRATDVTSRQRGVFDQTLDAGIDLNWTIFDGFNITTTYKELQVLERQGATNTRIAIEDFIATLAAEYYNYVQQEIRLKNFRYAVSLSKERLRIVEERYHIGNFSRLDYQQAKVDFNADSAQYMKQQELVHTSRINLNELMANKDVDRPVRVKDSLIDVKDWLNFGELWEATLATNASLLKADQNSTLAQLDYKKVLSRNYPYVKLNAGYGYTLNKYDVNAIRSRSNWGFSGGITVGFNLFDGNRRREKRNASLAIRNAQLAREEVEQGLRADLSNLWQAYRNNLRLLNLERQNLIAARENHEIAKERYLLGDLSGIEMREAQKSLLDAEERILSAEYDTKMCEISLLQLSGRITTYLE</sequence>
<organism evidence="10 11">
    <name type="scientific">Phocaeicola acetigenes</name>
    <dbReference type="NCBI Taxonomy" id="3016083"/>
    <lineage>
        <taxon>Bacteria</taxon>
        <taxon>Pseudomonadati</taxon>
        <taxon>Bacteroidota</taxon>
        <taxon>Bacteroidia</taxon>
        <taxon>Bacteroidales</taxon>
        <taxon>Bacteroidaceae</taxon>
        <taxon>Phocaeicola</taxon>
    </lineage>
</organism>
<evidence type="ECO:0000256" key="3">
    <source>
        <dbReference type="ARBA" id="ARBA00022448"/>
    </source>
</evidence>
<proteinExistence type="inferred from homology"/>
<evidence type="ECO:0000256" key="6">
    <source>
        <dbReference type="ARBA" id="ARBA00023136"/>
    </source>
</evidence>
<comment type="similarity">
    <text evidence="2">Belongs to the outer membrane factor (OMF) (TC 1.B.17) family.</text>
</comment>
<comment type="subcellular location">
    <subcellularLocation>
        <location evidence="1">Cell outer membrane</location>
    </subcellularLocation>
</comment>
<accession>A0ABT4PK74</accession>